<dbReference type="EMBL" id="UYWX01006217">
    <property type="protein sequence ID" value="VDM26238.1"/>
    <property type="molecule type" value="Genomic_DNA"/>
</dbReference>
<protein>
    <submittedName>
        <fullName evidence="3">FF domain-containing protein</fullName>
    </submittedName>
</protein>
<sequence length="135" mass="15893">AVASGITPLQKSLYTTLAYLVTAITTDASIQKVEVERVMRLYDAFEATRAALWQQEAEKLRRREVLTTVKSRLRALVDEEERLTFFEHADAIERQAWLAPRTRSERRWSRMKEWKKDLREYHEKRQGGRDALADI</sequence>
<reference evidence="1 2" key="2">
    <citation type="submission" date="2018-11" db="EMBL/GenBank/DDBJ databases">
        <authorList>
            <consortium name="Pathogen Informatics"/>
        </authorList>
    </citation>
    <scope>NUCLEOTIDE SEQUENCE [LARGE SCALE GENOMIC DNA]</scope>
</reference>
<organism evidence="3">
    <name type="scientific">Hydatigena taeniaeformis</name>
    <name type="common">Feline tapeworm</name>
    <name type="synonym">Taenia taeniaeformis</name>
    <dbReference type="NCBI Taxonomy" id="6205"/>
    <lineage>
        <taxon>Eukaryota</taxon>
        <taxon>Metazoa</taxon>
        <taxon>Spiralia</taxon>
        <taxon>Lophotrochozoa</taxon>
        <taxon>Platyhelminthes</taxon>
        <taxon>Cestoda</taxon>
        <taxon>Eucestoda</taxon>
        <taxon>Cyclophyllidea</taxon>
        <taxon>Taeniidae</taxon>
        <taxon>Hydatigera</taxon>
    </lineage>
</organism>
<gene>
    <name evidence="1" type="ORF">TTAC_LOCUS5089</name>
</gene>
<dbReference type="OrthoDB" id="19830at2759"/>
<evidence type="ECO:0000313" key="3">
    <source>
        <dbReference type="WBParaSite" id="TTAC_0000510401-mRNA-1"/>
    </source>
</evidence>
<dbReference type="WBParaSite" id="TTAC_0000510401-mRNA-1">
    <property type="protein sequence ID" value="TTAC_0000510401-mRNA-1"/>
    <property type="gene ID" value="TTAC_0000510401"/>
</dbReference>
<name>A0A0R3WWG4_HYDTA</name>
<accession>A0A0R3WWG4</accession>
<proteinExistence type="predicted"/>
<keyword evidence="2" id="KW-1185">Reference proteome</keyword>
<evidence type="ECO:0000313" key="2">
    <source>
        <dbReference type="Proteomes" id="UP000274429"/>
    </source>
</evidence>
<evidence type="ECO:0000313" key="1">
    <source>
        <dbReference type="EMBL" id="VDM26238.1"/>
    </source>
</evidence>
<dbReference type="AlphaFoldDB" id="A0A0R3WWG4"/>
<reference evidence="3" key="1">
    <citation type="submission" date="2017-02" db="UniProtKB">
        <authorList>
            <consortium name="WormBaseParasite"/>
        </authorList>
    </citation>
    <scope>IDENTIFICATION</scope>
</reference>
<dbReference type="Proteomes" id="UP000274429">
    <property type="component" value="Unassembled WGS sequence"/>
</dbReference>